<sequence length="109" mass="11558">MAKNTNTSAFDRDFGYLMPFLDRVTEAASQLADASARAELSRLMVEEKARWQRIQELLGGAGGRGAAIPAAAPESTPEAPRLARASADDLHQEAPFATGLTVGSLKGSR</sequence>
<keyword evidence="3" id="KW-1185">Reference proteome</keyword>
<organism evidence="2 3">
    <name type="scientific">Pseudomyxococcus hansupus</name>
    <dbReference type="NCBI Taxonomy" id="1297742"/>
    <lineage>
        <taxon>Bacteria</taxon>
        <taxon>Pseudomonadati</taxon>
        <taxon>Myxococcota</taxon>
        <taxon>Myxococcia</taxon>
        <taxon>Myxococcales</taxon>
        <taxon>Cystobacterineae</taxon>
        <taxon>Myxococcaceae</taxon>
        <taxon>Pseudomyxococcus</taxon>
    </lineage>
</organism>
<dbReference type="EMBL" id="CP012109">
    <property type="protein sequence ID" value="AKQ67718.1"/>
    <property type="molecule type" value="Genomic_DNA"/>
</dbReference>
<proteinExistence type="predicted"/>
<evidence type="ECO:0000256" key="1">
    <source>
        <dbReference type="SAM" id="MobiDB-lite"/>
    </source>
</evidence>
<dbReference type="KEGG" id="mym:A176_004630"/>
<dbReference type="STRING" id="1297742.A176_004630"/>
<feature type="region of interest" description="Disordered" evidence="1">
    <location>
        <begin position="62"/>
        <end position="93"/>
    </location>
</feature>
<name>A0A0H4X1I1_9BACT</name>
<dbReference type="PATRIC" id="fig|1297742.4.peg.4675"/>
<dbReference type="AlphaFoldDB" id="A0A0H4X1I1"/>
<dbReference type="RefSeq" id="WP_002637099.1">
    <property type="nucleotide sequence ID" value="NZ_CP012109.1"/>
</dbReference>
<dbReference type="Proteomes" id="UP000009026">
    <property type="component" value="Chromosome"/>
</dbReference>
<accession>A0A0H4X1I1</accession>
<reference evidence="2 3" key="1">
    <citation type="journal article" date="2016" name="PLoS ONE">
        <title>Complete Genome Sequence and Comparative Genomics of a Novel Myxobacterium Myxococcus hansupus.</title>
        <authorList>
            <person name="Sharma G."/>
            <person name="Narwani T."/>
            <person name="Subramanian S."/>
        </authorList>
    </citation>
    <scope>NUCLEOTIDE SEQUENCE [LARGE SCALE GENOMIC DNA]</scope>
    <source>
        <strain evidence="3">mixupus</strain>
    </source>
</reference>
<protein>
    <submittedName>
        <fullName evidence="2">Uncharacterized protein</fullName>
    </submittedName>
</protein>
<gene>
    <name evidence="2" type="ORF">A176_004630</name>
</gene>
<evidence type="ECO:0000313" key="2">
    <source>
        <dbReference type="EMBL" id="AKQ67718.1"/>
    </source>
</evidence>
<dbReference type="OrthoDB" id="5520609at2"/>
<evidence type="ECO:0000313" key="3">
    <source>
        <dbReference type="Proteomes" id="UP000009026"/>
    </source>
</evidence>